<keyword evidence="1" id="KW-0472">Membrane</keyword>
<dbReference type="RefSeq" id="WP_271052003.1">
    <property type="nucleotide sequence ID" value="NZ_JAQIIO010000001.1"/>
</dbReference>
<keyword evidence="1" id="KW-1133">Transmembrane helix</keyword>
<accession>A0ABT4VW98</accession>
<evidence type="ECO:0000313" key="3">
    <source>
        <dbReference type="Proteomes" id="UP001528040"/>
    </source>
</evidence>
<reference evidence="2 3" key="1">
    <citation type="submission" date="2023-01" db="EMBL/GenBank/DDBJ databases">
        <authorList>
            <person name="Yoon J.-W."/>
        </authorList>
    </citation>
    <scope>NUCLEOTIDE SEQUENCE [LARGE SCALE GENOMIC DNA]</scope>
    <source>
        <strain evidence="2 3">KMU-50</strain>
    </source>
</reference>
<keyword evidence="3" id="KW-1185">Reference proteome</keyword>
<protein>
    <submittedName>
        <fullName evidence="2">Uncharacterized protein</fullName>
    </submittedName>
</protein>
<comment type="caution">
    <text evidence="2">The sequence shown here is derived from an EMBL/GenBank/DDBJ whole genome shotgun (WGS) entry which is preliminary data.</text>
</comment>
<evidence type="ECO:0000256" key="1">
    <source>
        <dbReference type="SAM" id="Phobius"/>
    </source>
</evidence>
<gene>
    <name evidence="2" type="ORF">O2N63_00290</name>
</gene>
<name>A0ABT4VW98_9RHOB</name>
<organism evidence="2 3">
    <name type="scientific">Aliiroseovarius salicola</name>
    <dbReference type="NCBI Taxonomy" id="3009082"/>
    <lineage>
        <taxon>Bacteria</taxon>
        <taxon>Pseudomonadati</taxon>
        <taxon>Pseudomonadota</taxon>
        <taxon>Alphaproteobacteria</taxon>
        <taxon>Rhodobacterales</taxon>
        <taxon>Paracoccaceae</taxon>
        <taxon>Aliiroseovarius</taxon>
    </lineage>
</organism>
<sequence>MLEYALALAMTGGGELPGWWTAFIANPIMMVLVFGGALGILMMVVLR</sequence>
<proteinExistence type="predicted"/>
<evidence type="ECO:0000313" key="2">
    <source>
        <dbReference type="EMBL" id="MDA5092527.1"/>
    </source>
</evidence>
<dbReference type="EMBL" id="JAQIIO010000001">
    <property type="protein sequence ID" value="MDA5092527.1"/>
    <property type="molecule type" value="Genomic_DNA"/>
</dbReference>
<keyword evidence="1" id="KW-0812">Transmembrane</keyword>
<dbReference type="Proteomes" id="UP001528040">
    <property type="component" value="Unassembled WGS sequence"/>
</dbReference>
<feature type="transmembrane region" description="Helical" evidence="1">
    <location>
        <begin position="20"/>
        <end position="46"/>
    </location>
</feature>